<dbReference type="InParanoid" id="B9NG78"/>
<proteinExistence type="predicted"/>
<accession>B9NG78</accession>
<reference evidence="1 2" key="1">
    <citation type="journal article" date="2006" name="Science">
        <title>The genome of black cottonwood, Populus trichocarpa (Torr. &amp; Gray).</title>
        <authorList>
            <person name="Tuskan G.A."/>
            <person name="Difazio S."/>
            <person name="Jansson S."/>
            <person name="Bohlmann J."/>
            <person name="Grigoriev I."/>
            <person name="Hellsten U."/>
            <person name="Putnam N."/>
            <person name="Ralph S."/>
            <person name="Rombauts S."/>
            <person name="Salamov A."/>
            <person name="Schein J."/>
            <person name="Sterck L."/>
            <person name="Aerts A."/>
            <person name="Bhalerao R.R."/>
            <person name="Bhalerao R.P."/>
            <person name="Blaudez D."/>
            <person name="Boerjan W."/>
            <person name="Brun A."/>
            <person name="Brunner A."/>
            <person name="Busov V."/>
            <person name="Campbell M."/>
            <person name="Carlson J."/>
            <person name="Chalot M."/>
            <person name="Chapman J."/>
            <person name="Chen G.L."/>
            <person name="Cooper D."/>
            <person name="Coutinho P.M."/>
            <person name="Couturier J."/>
            <person name="Covert S."/>
            <person name="Cronk Q."/>
            <person name="Cunningham R."/>
            <person name="Davis J."/>
            <person name="Degroeve S."/>
            <person name="Dejardin A."/>
            <person name="Depamphilis C."/>
            <person name="Detter J."/>
            <person name="Dirks B."/>
            <person name="Dubchak I."/>
            <person name="Duplessis S."/>
            <person name="Ehlting J."/>
            <person name="Ellis B."/>
            <person name="Gendler K."/>
            <person name="Goodstein D."/>
            <person name="Gribskov M."/>
            <person name="Grimwood J."/>
            <person name="Groover A."/>
            <person name="Gunter L."/>
            <person name="Hamberger B."/>
            <person name="Heinze B."/>
            <person name="Helariutta Y."/>
            <person name="Henrissat B."/>
            <person name="Holligan D."/>
            <person name="Holt R."/>
            <person name="Huang W."/>
            <person name="Islam-Faridi N."/>
            <person name="Jones S."/>
            <person name="Jones-Rhoades M."/>
            <person name="Jorgensen R."/>
            <person name="Joshi C."/>
            <person name="Kangasjarvi J."/>
            <person name="Karlsson J."/>
            <person name="Kelleher C."/>
            <person name="Kirkpatrick R."/>
            <person name="Kirst M."/>
            <person name="Kohler A."/>
            <person name="Kalluri U."/>
            <person name="Larimer F."/>
            <person name="Leebens-Mack J."/>
            <person name="Leple J.C."/>
            <person name="Locascio P."/>
            <person name="Lou Y."/>
            <person name="Lucas S."/>
            <person name="Martin F."/>
            <person name="Montanini B."/>
            <person name="Napoli C."/>
            <person name="Nelson D.R."/>
            <person name="Nelson C."/>
            <person name="Nieminen K."/>
            <person name="Nilsson O."/>
            <person name="Pereda V."/>
            <person name="Peter G."/>
            <person name="Philippe R."/>
            <person name="Pilate G."/>
            <person name="Poliakov A."/>
            <person name="Razumovskaya J."/>
            <person name="Richardson P."/>
            <person name="Rinaldi C."/>
            <person name="Ritland K."/>
            <person name="Rouze P."/>
            <person name="Ryaboy D."/>
            <person name="Schmutz J."/>
            <person name="Schrader J."/>
            <person name="Segerman B."/>
            <person name="Shin H."/>
            <person name="Siddiqui A."/>
            <person name="Sterky F."/>
            <person name="Terry A."/>
            <person name="Tsai C.J."/>
            <person name="Uberbacher E."/>
            <person name="Unneberg P."/>
            <person name="Vahala J."/>
            <person name="Wall K."/>
            <person name="Wessler S."/>
            <person name="Yang G."/>
            <person name="Yin T."/>
            <person name="Douglas C."/>
            <person name="Marra M."/>
            <person name="Sandberg G."/>
            <person name="Van de Peer Y."/>
            <person name="Rokhsar D."/>
        </authorList>
    </citation>
    <scope>NUCLEOTIDE SEQUENCE [LARGE SCALE GENOMIC DNA]</scope>
    <source>
        <strain evidence="2">cv. Nisqually</strain>
    </source>
</reference>
<dbReference type="AlphaFoldDB" id="B9NG78"/>
<dbReference type="Proteomes" id="UP000006729">
    <property type="component" value="Chromosome 7"/>
</dbReference>
<evidence type="ECO:0000313" key="1">
    <source>
        <dbReference type="EMBL" id="PNT27598.1"/>
    </source>
</evidence>
<evidence type="ECO:0008006" key="3">
    <source>
        <dbReference type="Google" id="ProtNLM"/>
    </source>
</evidence>
<keyword evidence="2" id="KW-1185">Reference proteome</keyword>
<dbReference type="EMBL" id="CM009296">
    <property type="protein sequence ID" value="PNT27598.1"/>
    <property type="molecule type" value="Genomic_DNA"/>
</dbReference>
<sequence>MNEITIQQHLVLRQVVSEPGLVMVGQDNDTGEHLTRIEQSVEGMARNIEMLNELVRGLQINAPPLQVQRAAPIVARERLNLREEHVVPLHIESEDENDEGFGGDSDHVLEMGTSKFLDWIYEVERFFDIIRIEAERKVDFVAYKLRGGAGAWWQRHQDLLRTRE</sequence>
<gene>
    <name evidence="1" type="ORF">POPTR_007G073400</name>
</gene>
<name>B9NG78_POPTR</name>
<organism evidence="1 2">
    <name type="scientific">Populus trichocarpa</name>
    <name type="common">Western balsam poplar</name>
    <name type="synonym">Populus balsamifera subsp. trichocarpa</name>
    <dbReference type="NCBI Taxonomy" id="3694"/>
    <lineage>
        <taxon>Eukaryota</taxon>
        <taxon>Viridiplantae</taxon>
        <taxon>Streptophyta</taxon>
        <taxon>Embryophyta</taxon>
        <taxon>Tracheophyta</taxon>
        <taxon>Spermatophyta</taxon>
        <taxon>Magnoliopsida</taxon>
        <taxon>eudicotyledons</taxon>
        <taxon>Gunneridae</taxon>
        <taxon>Pentapetalae</taxon>
        <taxon>rosids</taxon>
        <taxon>fabids</taxon>
        <taxon>Malpighiales</taxon>
        <taxon>Salicaceae</taxon>
        <taxon>Saliceae</taxon>
        <taxon>Populus</taxon>
    </lineage>
</organism>
<protein>
    <recommendedName>
        <fullName evidence="3">Retrotransposon gag domain-containing protein</fullName>
    </recommendedName>
</protein>
<evidence type="ECO:0000313" key="2">
    <source>
        <dbReference type="Proteomes" id="UP000006729"/>
    </source>
</evidence>